<dbReference type="InterPro" id="IPR057619">
    <property type="entry name" value="PH_PHS1"/>
</dbReference>
<accession>A0AAP0IMJ4</accession>
<dbReference type="EMBL" id="JBBNAE010000006">
    <property type="protein sequence ID" value="KAK9117242.1"/>
    <property type="molecule type" value="Genomic_DNA"/>
</dbReference>
<organism evidence="2 3">
    <name type="scientific">Stephania japonica</name>
    <dbReference type="NCBI Taxonomy" id="461633"/>
    <lineage>
        <taxon>Eukaryota</taxon>
        <taxon>Viridiplantae</taxon>
        <taxon>Streptophyta</taxon>
        <taxon>Embryophyta</taxon>
        <taxon>Tracheophyta</taxon>
        <taxon>Spermatophyta</taxon>
        <taxon>Magnoliopsida</taxon>
        <taxon>Ranunculales</taxon>
        <taxon>Menispermaceae</taxon>
        <taxon>Menispermoideae</taxon>
        <taxon>Cissampelideae</taxon>
        <taxon>Stephania</taxon>
    </lineage>
</organism>
<sequence length="232" mass="25754">MAGTLALRAPEPENLENYLMVVKHQWEVEFARFFNFPARPSFDSASPYLRPISRSKTKSRGTWLSSSSTASVKLISDPSNPETIIVVILRGMIVEEHFTSNLHFTWPQVSCVTECPPRGSRAVFASYRDCGGQASFSYFLPVSSCIESSEELALVDHVATDVPQIALVLNDHSYIPNVCPLESIQDYNLNRTNGDLPPSFTELMTNCSAEAEKDMLTKVEQVIIEMGGDLSL</sequence>
<dbReference type="Pfam" id="PF25349">
    <property type="entry name" value="PH_PHS1"/>
    <property type="match status" value="1"/>
</dbReference>
<evidence type="ECO:0000259" key="1">
    <source>
        <dbReference type="Pfam" id="PF25349"/>
    </source>
</evidence>
<protein>
    <recommendedName>
        <fullName evidence="1">Poor homologous synapsis 1 PH domain-containing protein</fullName>
    </recommendedName>
</protein>
<evidence type="ECO:0000313" key="2">
    <source>
        <dbReference type="EMBL" id="KAK9117242.1"/>
    </source>
</evidence>
<feature type="domain" description="Poor homologous synapsis 1 PH" evidence="1">
    <location>
        <begin position="25"/>
        <end position="133"/>
    </location>
</feature>
<dbReference type="AlphaFoldDB" id="A0AAP0IMJ4"/>
<keyword evidence="3" id="KW-1185">Reference proteome</keyword>
<comment type="caution">
    <text evidence="2">The sequence shown here is derived from an EMBL/GenBank/DDBJ whole genome shotgun (WGS) entry which is preliminary data.</text>
</comment>
<proteinExistence type="predicted"/>
<gene>
    <name evidence="2" type="ORF">Sjap_016189</name>
</gene>
<dbReference type="Proteomes" id="UP001417504">
    <property type="component" value="Unassembled WGS sequence"/>
</dbReference>
<name>A0AAP0IMJ4_9MAGN</name>
<evidence type="ECO:0000313" key="3">
    <source>
        <dbReference type="Proteomes" id="UP001417504"/>
    </source>
</evidence>
<reference evidence="2 3" key="1">
    <citation type="submission" date="2024-01" db="EMBL/GenBank/DDBJ databases">
        <title>Genome assemblies of Stephania.</title>
        <authorList>
            <person name="Yang L."/>
        </authorList>
    </citation>
    <scope>NUCLEOTIDE SEQUENCE [LARGE SCALE GENOMIC DNA]</scope>
    <source>
        <strain evidence="2">QJT</strain>
        <tissue evidence="2">Leaf</tissue>
    </source>
</reference>